<dbReference type="AlphaFoldDB" id="A0A9W6TZA9"/>
<comment type="caution">
    <text evidence="2">The sequence shown here is derived from an EMBL/GenBank/DDBJ whole genome shotgun (WGS) entry which is preliminary data.</text>
</comment>
<dbReference type="EMBL" id="BSXT01000265">
    <property type="protein sequence ID" value="GMF22849.1"/>
    <property type="molecule type" value="Genomic_DNA"/>
</dbReference>
<reference evidence="2" key="1">
    <citation type="submission" date="2023-04" db="EMBL/GenBank/DDBJ databases">
        <title>Phytophthora fragariaefolia NBRC 109709.</title>
        <authorList>
            <person name="Ichikawa N."/>
            <person name="Sato H."/>
            <person name="Tonouchi N."/>
        </authorList>
    </citation>
    <scope>NUCLEOTIDE SEQUENCE</scope>
    <source>
        <strain evidence="2">NBRC 109709</strain>
    </source>
</reference>
<accession>A0A9W6TZA9</accession>
<proteinExistence type="predicted"/>
<organism evidence="2 3">
    <name type="scientific">Phytophthora fragariaefolia</name>
    <dbReference type="NCBI Taxonomy" id="1490495"/>
    <lineage>
        <taxon>Eukaryota</taxon>
        <taxon>Sar</taxon>
        <taxon>Stramenopiles</taxon>
        <taxon>Oomycota</taxon>
        <taxon>Peronosporomycetes</taxon>
        <taxon>Peronosporales</taxon>
        <taxon>Peronosporaceae</taxon>
        <taxon>Phytophthora</taxon>
    </lineage>
</organism>
<evidence type="ECO:0000256" key="1">
    <source>
        <dbReference type="SAM" id="MobiDB-lite"/>
    </source>
</evidence>
<evidence type="ECO:0000313" key="2">
    <source>
        <dbReference type="EMBL" id="GMF22849.1"/>
    </source>
</evidence>
<name>A0A9W6TZA9_9STRA</name>
<feature type="compositionally biased region" description="Low complexity" evidence="1">
    <location>
        <begin position="258"/>
        <end position="272"/>
    </location>
</feature>
<gene>
    <name evidence="2" type="ORF">Pfra01_000345800</name>
</gene>
<feature type="region of interest" description="Disordered" evidence="1">
    <location>
        <begin position="135"/>
        <end position="234"/>
    </location>
</feature>
<dbReference type="Proteomes" id="UP001165121">
    <property type="component" value="Unassembled WGS sequence"/>
</dbReference>
<evidence type="ECO:0000313" key="3">
    <source>
        <dbReference type="Proteomes" id="UP001165121"/>
    </source>
</evidence>
<sequence>MLDLFSALEQISDLQLIRDSRCFNELITSGMLVLIGMLVLDGASFAPPGVRDAVDPVALGVARAELLEVGAVGVVAGEVANAPDADGGAHDSRGRDEHGLLELERQQAAHDAQHDGQHHEDHVRVLRVHLGAHGRVDGEGEHDAARRAGQEDAGAVEHEHHDASDEAAHGEGDPRGRGHPAHAGEGRLHDARHEEAAHHEGAAEDRGAEQPVARQAHDAAAQHGHGRQHGGADLDVLGGAQQLRHALQRARARAVREAAAGGAEGAQGAEAAAAHDGHSAELQQRHRQQVPEHERAGHRLRASSTEQERDWRQ</sequence>
<dbReference type="OrthoDB" id="10650085at2759"/>
<feature type="region of interest" description="Disordered" evidence="1">
    <location>
        <begin position="258"/>
        <end position="313"/>
    </location>
</feature>
<keyword evidence="3" id="KW-1185">Reference proteome</keyword>
<feature type="compositionally biased region" description="Basic and acidic residues" evidence="1">
    <location>
        <begin position="135"/>
        <end position="208"/>
    </location>
</feature>
<protein>
    <submittedName>
        <fullName evidence="2">Unnamed protein product</fullName>
    </submittedName>
</protein>